<reference evidence="1 2" key="1">
    <citation type="journal article" date="2019" name="Commun. Biol.">
        <title>The bagworm genome reveals a unique fibroin gene that provides high tensile strength.</title>
        <authorList>
            <person name="Kono N."/>
            <person name="Nakamura H."/>
            <person name="Ohtoshi R."/>
            <person name="Tomita M."/>
            <person name="Numata K."/>
            <person name="Arakawa K."/>
        </authorList>
    </citation>
    <scope>NUCLEOTIDE SEQUENCE [LARGE SCALE GENOMIC DNA]</scope>
</reference>
<keyword evidence="2" id="KW-1185">Reference proteome</keyword>
<accession>A0A4C1YB90</accession>
<comment type="caution">
    <text evidence="1">The sequence shown here is derived from an EMBL/GenBank/DDBJ whole genome shotgun (WGS) entry which is preliminary data.</text>
</comment>
<dbReference type="AlphaFoldDB" id="A0A4C1YB90"/>
<protein>
    <submittedName>
        <fullName evidence="1">Uncharacterized protein</fullName>
    </submittedName>
</protein>
<proteinExistence type="predicted"/>
<dbReference type="EMBL" id="BGZK01001167">
    <property type="protein sequence ID" value="GBP73248.1"/>
    <property type="molecule type" value="Genomic_DNA"/>
</dbReference>
<organism evidence="1 2">
    <name type="scientific">Eumeta variegata</name>
    <name type="common">Bagworm moth</name>
    <name type="synonym">Eumeta japonica</name>
    <dbReference type="NCBI Taxonomy" id="151549"/>
    <lineage>
        <taxon>Eukaryota</taxon>
        <taxon>Metazoa</taxon>
        <taxon>Ecdysozoa</taxon>
        <taxon>Arthropoda</taxon>
        <taxon>Hexapoda</taxon>
        <taxon>Insecta</taxon>
        <taxon>Pterygota</taxon>
        <taxon>Neoptera</taxon>
        <taxon>Endopterygota</taxon>
        <taxon>Lepidoptera</taxon>
        <taxon>Glossata</taxon>
        <taxon>Ditrysia</taxon>
        <taxon>Tineoidea</taxon>
        <taxon>Psychidae</taxon>
        <taxon>Oiketicinae</taxon>
        <taxon>Eumeta</taxon>
    </lineage>
</organism>
<evidence type="ECO:0000313" key="1">
    <source>
        <dbReference type="EMBL" id="GBP73248.1"/>
    </source>
</evidence>
<name>A0A4C1YB90_EUMVA</name>
<sequence>MFRSPRSAVAASAAGLSAGGARYGAALSALPLNFLPVTGSVPSLDCNLINLDETSTNVDVLKNHVQKRMTEAATKDEERFERGKAKVHHFQKDDYVLIKNGPRNQTILNFKFSNPYKVCHILDNDRDLVT</sequence>
<dbReference type="Proteomes" id="UP000299102">
    <property type="component" value="Unassembled WGS sequence"/>
</dbReference>
<evidence type="ECO:0000313" key="2">
    <source>
        <dbReference type="Proteomes" id="UP000299102"/>
    </source>
</evidence>
<gene>
    <name evidence="1" type="ORF">EVAR_55014_1</name>
</gene>
<dbReference type="OrthoDB" id="417598at2759"/>